<feature type="domain" description="Glycosyltransferase 2-like" evidence="2">
    <location>
        <begin position="44"/>
        <end position="205"/>
    </location>
</feature>
<evidence type="ECO:0000313" key="4">
    <source>
        <dbReference type="Proteomes" id="UP001501343"/>
    </source>
</evidence>
<reference evidence="3 4" key="1">
    <citation type="journal article" date="2019" name="Int. J. Syst. Evol. Microbiol.">
        <title>The Global Catalogue of Microorganisms (GCM) 10K type strain sequencing project: providing services to taxonomists for standard genome sequencing and annotation.</title>
        <authorList>
            <consortium name="The Broad Institute Genomics Platform"/>
            <consortium name="The Broad Institute Genome Sequencing Center for Infectious Disease"/>
            <person name="Wu L."/>
            <person name="Ma J."/>
        </authorList>
    </citation>
    <scope>NUCLEOTIDE SEQUENCE [LARGE SCALE GENOMIC DNA]</scope>
    <source>
        <strain evidence="3 4">JCM 14900</strain>
    </source>
</reference>
<dbReference type="SUPFAM" id="SSF53448">
    <property type="entry name" value="Nucleotide-diphospho-sugar transferases"/>
    <property type="match status" value="1"/>
</dbReference>
<dbReference type="PANTHER" id="PTHR43685:SF12">
    <property type="entry name" value="GLYCOSYL TRANSFERASE FAMILY 2"/>
    <property type="match status" value="1"/>
</dbReference>
<name>A0ABN2PE91_9MICO</name>
<keyword evidence="1" id="KW-0472">Membrane</keyword>
<comment type="caution">
    <text evidence="3">The sequence shown here is derived from an EMBL/GenBank/DDBJ whole genome shotgun (WGS) entry which is preliminary data.</text>
</comment>
<dbReference type="PANTHER" id="PTHR43685">
    <property type="entry name" value="GLYCOSYLTRANSFERASE"/>
    <property type="match status" value="1"/>
</dbReference>
<feature type="transmembrane region" description="Helical" evidence="1">
    <location>
        <begin position="309"/>
        <end position="329"/>
    </location>
</feature>
<dbReference type="Pfam" id="PF00535">
    <property type="entry name" value="Glycos_transf_2"/>
    <property type="match status" value="1"/>
</dbReference>
<proteinExistence type="predicted"/>
<keyword evidence="1" id="KW-0812">Transmembrane</keyword>
<evidence type="ECO:0000313" key="3">
    <source>
        <dbReference type="EMBL" id="GAA1919472.1"/>
    </source>
</evidence>
<gene>
    <name evidence="3" type="ORF">GCM10009775_10050</name>
</gene>
<sequence length="336" mass="36764">MPVAPDYTFPSTCVHLMFTIEPICGAPATMASVTGDRSDAVRVSVVIPTYNAASLLPQQLEALAAQSTTEPFEVLVADNGSTDDLAAVVEHWRTRTPYALRRVDASGRQGVAHARNTGVAASDAEIVLVCDADDAVHEGWVDGHLAVLASADLSGGYLDIAPLNPGPERWWRGQTPLTEDWTLPVDSGFLPYATGANFGAHRTVIESLGGWDEDMDGQGGEDLEFSWRAQLRGFTLAAAPGAVVSYRLRRGLRATARQQYRYAASCQHLWERFAADGYRPPPLSQPLTELWGSLLHVHHLVRGELPRGWWVLHAAFSCGTLVAIVRYRLGRRRRTR</sequence>
<dbReference type="InterPro" id="IPR029044">
    <property type="entry name" value="Nucleotide-diphossugar_trans"/>
</dbReference>
<accession>A0ABN2PE91</accession>
<dbReference type="InterPro" id="IPR001173">
    <property type="entry name" value="Glyco_trans_2-like"/>
</dbReference>
<keyword evidence="1" id="KW-1133">Transmembrane helix</keyword>
<dbReference type="EMBL" id="BAAAOF010000002">
    <property type="protein sequence ID" value="GAA1919472.1"/>
    <property type="molecule type" value="Genomic_DNA"/>
</dbReference>
<evidence type="ECO:0000259" key="2">
    <source>
        <dbReference type="Pfam" id="PF00535"/>
    </source>
</evidence>
<dbReference type="Proteomes" id="UP001501343">
    <property type="component" value="Unassembled WGS sequence"/>
</dbReference>
<evidence type="ECO:0000256" key="1">
    <source>
        <dbReference type="SAM" id="Phobius"/>
    </source>
</evidence>
<keyword evidence="4" id="KW-1185">Reference proteome</keyword>
<protein>
    <recommendedName>
        <fullName evidence="2">Glycosyltransferase 2-like domain-containing protein</fullName>
    </recommendedName>
</protein>
<organism evidence="3 4">
    <name type="scientific">Microbacterium aoyamense</name>
    <dbReference type="NCBI Taxonomy" id="344166"/>
    <lineage>
        <taxon>Bacteria</taxon>
        <taxon>Bacillati</taxon>
        <taxon>Actinomycetota</taxon>
        <taxon>Actinomycetes</taxon>
        <taxon>Micrococcales</taxon>
        <taxon>Microbacteriaceae</taxon>
        <taxon>Microbacterium</taxon>
    </lineage>
</organism>
<dbReference type="Gene3D" id="3.90.550.10">
    <property type="entry name" value="Spore Coat Polysaccharide Biosynthesis Protein SpsA, Chain A"/>
    <property type="match status" value="1"/>
</dbReference>
<dbReference type="InterPro" id="IPR050834">
    <property type="entry name" value="Glycosyltransf_2"/>
</dbReference>